<protein>
    <recommendedName>
        <fullName evidence="9">Glycerol-3-phosphate dehydrogenase [NAD(+)]</fullName>
        <ecNumber evidence="9">1.1.1.8</ecNumber>
    </recommendedName>
</protein>
<feature type="binding site" evidence="6">
    <location>
        <begin position="280"/>
        <end position="281"/>
    </location>
    <ligand>
        <name>substrate</name>
    </ligand>
</feature>
<dbReference type="PRINTS" id="PR00077">
    <property type="entry name" value="GPDHDRGNASE"/>
</dbReference>
<dbReference type="FunFam" id="1.10.1040.10:FF:000004">
    <property type="entry name" value="Glycerol-3-phosphate dehydrogenase [NAD(+)]"/>
    <property type="match status" value="1"/>
</dbReference>
<dbReference type="SUPFAM" id="SSF48179">
    <property type="entry name" value="6-phosphogluconate dehydrogenase C-terminal domain-like"/>
    <property type="match status" value="1"/>
</dbReference>
<sequence length="378" mass="41608">MAKRIAIVGYGNWASTIAKVVGENVQRYAEFDTQVAMWVRPKDVNGRTLTDIINEDHENVLYLPSVKLPTNVVAYNCIKETVQNADILIFATPHQMVQDVCTEIKDHVLSEAVGISLIKGIATKPDGSASAVSDEIRNHLNIDVSVLMGANLANEIAAGEFAEATVGCIHPEHGEMFQRMFDTDNFRINVRMFDTDNFRINVVRDVYTVEMCGALKNIIACAVGFAEGLRLGSNAKAALIRLGMHEMIKFVETFYPGSDLKTFFESCGLADLIATCSGGRNKRVCEEFVKSDKALHEVERELLKGQSAQGPPTASEIYGILTDVGLEEAFPIFTVVHRICTRQVPPSELVKCLQNHTLHQTVQNRDDTSSNSSGVSLE</sequence>
<comment type="similarity">
    <text evidence="1 8">Belongs to the NAD-dependent glycerol-3-phosphate dehydrogenase family.</text>
</comment>
<organism evidence="12 13">
    <name type="scientific">Steinernema glaseri</name>
    <dbReference type="NCBI Taxonomy" id="37863"/>
    <lineage>
        <taxon>Eukaryota</taxon>
        <taxon>Metazoa</taxon>
        <taxon>Ecdysozoa</taxon>
        <taxon>Nematoda</taxon>
        <taxon>Chromadorea</taxon>
        <taxon>Rhabditida</taxon>
        <taxon>Tylenchina</taxon>
        <taxon>Panagrolaimomorpha</taxon>
        <taxon>Strongyloidoidea</taxon>
        <taxon>Steinernematidae</taxon>
        <taxon>Steinernema</taxon>
    </lineage>
</organism>
<dbReference type="EC" id="1.1.1.8" evidence="9"/>
<dbReference type="PANTHER" id="PTHR11728:SF8">
    <property type="entry name" value="GLYCEROL-3-PHOSPHATE DEHYDROGENASE [NAD(+)]-RELATED"/>
    <property type="match status" value="1"/>
</dbReference>
<dbReference type="InterPro" id="IPR008927">
    <property type="entry name" value="6-PGluconate_DH-like_C_sf"/>
</dbReference>
<evidence type="ECO:0000256" key="5">
    <source>
        <dbReference type="PIRSR" id="PIRSR000114-1"/>
    </source>
</evidence>
<keyword evidence="3 7" id="KW-0520">NAD</keyword>
<dbReference type="Gene3D" id="1.10.1040.10">
    <property type="entry name" value="N-(1-d-carboxylethyl)-l-norvaline Dehydrogenase, domain 2"/>
    <property type="match status" value="1"/>
</dbReference>
<evidence type="ECO:0000313" key="12">
    <source>
        <dbReference type="Proteomes" id="UP000095287"/>
    </source>
</evidence>
<feature type="domain" description="Glycerol-3-phosphate dehydrogenase NAD-dependent C-terminal" evidence="11">
    <location>
        <begin position="205"/>
        <end position="350"/>
    </location>
</feature>
<evidence type="ECO:0000256" key="6">
    <source>
        <dbReference type="PIRSR" id="PIRSR000114-2"/>
    </source>
</evidence>
<dbReference type="Pfam" id="PF07479">
    <property type="entry name" value="NAD_Gly3P_dh_C"/>
    <property type="match status" value="1"/>
</dbReference>
<accession>A0A1I7ZD80</accession>
<dbReference type="InterPro" id="IPR011128">
    <property type="entry name" value="G3P_DH_NAD-dep_N"/>
</dbReference>
<comment type="catalytic activity">
    <reaction evidence="4 9">
        <text>sn-glycerol 3-phosphate + NAD(+) = dihydroxyacetone phosphate + NADH + H(+)</text>
        <dbReference type="Rhea" id="RHEA:11092"/>
        <dbReference type="ChEBI" id="CHEBI:15378"/>
        <dbReference type="ChEBI" id="CHEBI:57540"/>
        <dbReference type="ChEBI" id="CHEBI:57597"/>
        <dbReference type="ChEBI" id="CHEBI:57642"/>
        <dbReference type="ChEBI" id="CHEBI:57945"/>
        <dbReference type="EC" id="1.1.1.8"/>
    </reaction>
</comment>
<feature type="binding site" evidence="7">
    <location>
        <position position="280"/>
    </location>
    <ligand>
        <name>NAD(+)</name>
        <dbReference type="ChEBI" id="CHEBI:57540"/>
    </ligand>
</feature>
<reference evidence="13" key="1">
    <citation type="submission" date="2016-11" db="UniProtKB">
        <authorList>
            <consortium name="WormBaseParasite"/>
        </authorList>
    </citation>
    <scope>IDENTIFICATION</scope>
</reference>
<dbReference type="NCBIfam" id="TIGR03376">
    <property type="entry name" value="glycerol3P_DH"/>
    <property type="match status" value="1"/>
</dbReference>
<evidence type="ECO:0000256" key="9">
    <source>
        <dbReference type="RuleBase" id="RU361243"/>
    </source>
</evidence>
<dbReference type="GO" id="GO:0005975">
    <property type="term" value="P:carbohydrate metabolic process"/>
    <property type="evidence" value="ECO:0007669"/>
    <property type="project" value="InterPro"/>
</dbReference>
<evidence type="ECO:0000256" key="4">
    <source>
        <dbReference type="ARBA" id="ARBA00048683"/>
    </source>
</evidence>
<dbReference type="Pfam" id="PF01210">
    <property type="entry name" value="NAD_Gly3P_dh_N"/>
    <property type="match status" value="1"/>
</dbReference>
<proteinExistence type="inferred from homology"/>
<dbReference type="SUPFAM" id="SSF51735">
    <property type="entry name" value="NAD(P)-binding Rossmann-fold domains"/>
    <property type="match status" value="1"/>
</dbReference>
<dbReference type="Gene3D" id="3.40.50.720">
    <property type="entry name" value="NAD(P)-binding Rossmann-like Domain"/>
    <property type="match status" value="1"/>
</dbReference>
<evidence type="ECO:0000256" key="2">
    <source>
        <dbReference type="ARBA" id="ARBA00023002"/>
    </source>
</evidence>
<feature type="binding site" evidence="7">
    <location>
        <position position="309"/>
    </location>
    <ligand>
        <name>NAD(+)</name>
        <dbReference type="ChEBI" id="CHEBI:57540"/>
    </ligand>
</feature>
<dbReference type="InterPro" id="IPR013328">
    <property type="entry name" value="6PGD_dom2"/>
</dbReference>
<feature type="binding site" evidence="6">
    <location>
        <position position="119"/>
    </location>
    <ligand>
        <name>substrate</name>
    </ligand>
</feature>
<dbReference type="InterPro" id="IPR006168">
    <property type="entry name" value="G3P_DH_NAD-dep"/>
</dbReference>
<evidence type="ECO:0000256" key="8">
    <source>
        <dbReference type="RuleBase" id="RU000437"/>
    </source>
</evidence>
<feature type="binding site" evidence="7">
    <location>
        <position position="153"/>
    </location>
    <ligand>
        <name>NAD(+)</name>
        <dbReference type="ChEBI" id="CHEBI:57540"/>
    </ligand>
</feature>
<dbReference type="GO" id="GO:0005829">
    <property type="term" value="C:cytosol"/>
    <property type="evidence" value="ECO:0007669"/>
    <property type="project" value="TreeGrafter"/>
</dbReference>
<dbReference type="GO" id="GO:0042803">
    <property type="term" value="F:protein homodimerization activity"/>
    <property type="evidence" value="ECO:0007669"/>
    <property type="project" value="InterPro"/>
</dbReference>
<feature type="domain" description="Glycerol-3-phosphate dehydrogenase NAD-dependent N-terminal" evidence="10">
    <location>
        <begin position="5"/>
        <end position="171"/>
    </location>
</feature>
<evidence type="ECO:0000256" key="1">
    <source>
        <dbReference type="ARBA" id="ARBA00011009"/>
    </source>
</evidence>
<dbReference type="WBParaSite" id="L893_g24999.t2">
    <property type="protein sequence ID" value="L893_g24999.t2"/>
    <property type="gene ID" value="L893_g24999"/>
</dbReference>
<dbReference type="InterPro" id="IPR006109">
    <property type="entry name" value="G3P_DH_NAD-dep_C"/>
</dbReference>
<dbReference type="GO" id="GO:0046168">
    <property type="term" value="P:glycerol-3-phosphate catabolic process"/>
    <property type="evidence" value="ECO:0007669"/>
    <property type="project" value="UniProtKB-UniRule"/>
</dbReference>
<evidence type="ECO:0000256" key="3">
    <source>
        <dbReference type="ARBA" id="ARBA00023027"/>
    </source>
</evidence>
<dbReference type="InterPro" id="IPR017751">
    <property type="entry name" value="G3P_DH_NAD-dep_euk"/>
</dbReference>
<keyword evidence="12" id="KW-1185">Reference proteome</keyword>
<evidence type="ECO:0000259" key="11">
    <source>
        <dbReference type="Pfam" id="PF07479"/>
    </source>
</evidence>
<dbReference type="PANTHER" id="PTHR11728">
    <property type="entry name" value="GLYCEROL-3-PHOSPHATE DEHYDROGENASE"/>
    <property type="match status" value="1"/>
</dbReference>
<feature type="active site" description="Proton acceptor" evidence="5">
    <location>
        <position position="216"/>
    </location>
</feature>
<evidence type="ECO:0000256" key="7">
    <source>
        <dbReference type="PIRSR" id="PIRSR000114-3"/>
    </source>
</evidence>
<evidence type="ECO:0000313" key="13">
    <source>
        <dbReference type="WBParaSite" id="L893_g24999.t2"/>
    </source>
</evidence>
<keyword evidence="2 8" id="KW-0560">Oxidoreductase</keyword>
<dbReference type="PIRSF" id="PIRSF000114">
    <property type="entry name" value="Glycerol-3-P_dh"/>
    <property type="match status" value="1"/>
</dbReference>
<dbReference type="PROSITE" id="PS00957">
    <property type="entry name" value="NAD_G3PDH"/>
    <property type="match status" value="1"/>
</dbReference>
<dbReference type="Proteomes" id="UP000095287">
    <property type="component" value="Unplaced"/>
</dbReference>
<dbReference type="AlphaFoldDB" id="A0A1I7ZD80"/>
<evidence type="ECO:0000259" key="10">
    <source>
        <dbReference type="Pfam" id="PF01210"/>
    </source>
</evidence>
<dbReference type="GO" id="GO:0051287">
    <property type="term" value="F:NAD binding"/>
    <property type="evidence" value="ECO:0007669"/>
    <property type="project" value="UniProtKB-UniRule"/>
</dbReference>
<dbReference type="GO" id="GO:0141152">
    <property type="term" value="F:glycerol-3-phosphate dehydrogenase (NAD+) activity"/>
    <property type="evidence" value="ECO:0007669"/>
    <property type="project" value="UniProtKB-UniRule"/>
</dbReference>
<name>A0A1I7ZD80_9BILA</name>
<dbReference type="InterPro" id="IPR036291">
    <property type="entry name" value="NAD(P)-bd_dom_sf"/>
</dbReference>